<dbReference type="InterPro" id="IPR015424">
    <property type="entry name" value="PyrdxlP-dep_Trfase"/>
</dbReference>
<protein>
    <recommendedName>
        <fullName evidence="8">L-threonine aldolase</fullName>
        <ecNumber evidence="8">4.1.2.48</ecNumber>
    </recommendedName>
</protein>
<dbReference type="PANTHER" id="PTHR48097">
    <property type="entry name" value="L-THREONINE ALDOLASE-RELATED"/>
    <property type="match status" value="1"/>
</dbReference>
<dbReference type="Gene3D" id="3.90.1150.10">
    <property type="entry name" value="Aspartate Aminotransferase, domain 1"/>
    <property type="match status" value="1"/>
</dbReference>
<gene>
    <name evidence="11" type="ORF">G4L39_01570</name>
</gene>
<dbReference type="GO" id="GO:0006567">
    <property type="term" value="P:L-threonine catabolic process"/>
    <property type="evidence" value="ECO:0007669"/>
    <property type="project" value="UniProtKB-UniRule"/>
</dbReference>
<dbReference type="InterPro" id="IPR026273">
    <property type="entry name" value="Low_specificity_L-TA_bact"/>
</dbReference>
<dbReference type="AlphaFoldDB" id="A0A6M1RKR3"/>
<reference evidence="11 12" key="1">
    <citation type="submission" date="2020-02" db="EMBL/GenBank/DDBJ databases">
        <title>Draft genome sequence of Limisphaera ngatamarikiensis NGM72.4T, a thermophilic Verrucomicrobia grouped in subdivision 3.</title>
        <authorList>
            <person name="Carere C.R."/>
            <person name="Steen J."/>
            <person name="Hugenholtz P."/>
            <person name="Stott M.B."/>
        </authorList>
    </citation>
    <scope>NUCLEOTIDE SEQUENCE [LARGE SCALE GENOMIC DNA]</scope>
    <source>
        <strain evidence="11 12">NGM72.4</strain>
    </source>
</reference>
<accession>A0A6M1RKR3</accession>
<evidence type="ECO:0000256" key="3">
    <source>
        <dbReference type="ARBA" id="ARBA00011881"/>
    </source>
</evidence>
<evidence type="ECO:0000256" key="8">
    <source>
        <dbReference type="PIRNR" id="PIRNR038940"/>
    </source>
</evidence>
<dbReference type="Gene3D" id="3.40.640.10">
    <property type="entry name" value="Type I PLP-dependent aspartate aminotransferase-like (Major domain)"/>
    <property type="match status" value="1"/>
</dbReference>
<evidence type="ECO:0000256" key="2">
    <source>
        <dbReference type="ARBA" id="ARBA00006966"/>
    </source>
</evidence>
<comment type="catalytic activity">
    <reaction evidence="7 8">
        <text>L-allo-threonine = acetaldehyde + glycine</text>
        <dbReference type="Rhea" id="RHEA:26209"/>
        <dbReference type="ChEBI" id="CHEBI:15343"/>
        <dbReference type="ChEBI" id="CHEBI:57305"/>
        <dbReference type="ChEBI" id="CHEBI:58585"/>
        <dbReference type="EC" id="4.1.2.48"/>
    </reaction>
</comment>
<dbReference type="Proteomes" id="UP000477311">
    <property type="component" value="Unassembled WGS sequence"/>
</dbReference>
<evidence type="ECO:0000256" key="4">
    <source>
        <dbReference type="ARBA" id="ARBA00022898"/>
    </source>
</evidence>
<evidence type="ECO:0000256" key="1">
    <source>
        <dbReference type="ARBA" id="ARBA00001933"/>
    </source>
</evidence>
<dbReference type="EC" id="4.1.2.48" evidence="8"/>
<organism evidence="11 12">
    <name type="scientific">Limisphaera ngatamarikiensis</name>
    <dbReference type="NCBI Taxonomy" id="1324935"/>
    <lineage>
        <taxon>Bacteria</taxon>
        <taxon>Pseudomonadati</taxon>
        <taxon>Verrucomicrobiota</taxon>
        <taxon>Verrucomicrobiia</taxon>
        <taxon>Limisphaerales</taxon>
        <taxon>Limisphaeraceae</taxon>
        <taxon>Limisphaera</taxon>
    </lineage>
</organism>
<evidence type="ECO:0000256" key="7">
    <source>
        <dbReference type="ARBA" id="ARBA00050939"/>
    </source>
</evidence>
<sequence length="385" mass="42268">MKDEPSSVPTRRLRQFASDNYAGICPEAWAAMAEANHGHEPSYGEDRWTQLVSDRLRELFETDCEVFFVFNGTSANSLALATLCQPYHSILCHELAHVETSECGAPEFFANGSKILLLPGPQGKVLPEAVAHAVTRRSDIHYPKPRALSLTQVTELGTAYGVEELGVLCETARRYGLRVHMDGARFANAVAYLGVHPADITWRAGVDVLCFGGTKNGLAVGEAVVFFDRDLAREFDYRCKQGGQLASKMRFLSAPWLGLLKDDVWLRNARHSNAMAQRLAAGLRTLPGVEICYPVESNAVFVRFPPGVAEAMHQRGWHFYTGVISPGESRLMCSWDTRPEEVDAFLADLQQVLQATGGPEPHRETAAKGTGAVRRSPSAQTGPLK</sequence>
<dbReference type="InterPro" id="IPR015421">
    <property type="entry name" value="PyrdxlP-dep_Trfase_major"/>
</dbReference>
<keyword evidence="12" id="KW-1185">Reference proteome</keyword>
<comment type="cofactor">
    <cofactor evidence="1 8">
        <name>pyridoxal 5'-phosphate</name>
        <dbReference type="ChEBI" id="CHEBI:597326"/>
    </cofactor>
</comment>
<comment type="function">
    <text evidence="8">Catalyzes the cleavage of L-allo-threonine and L-threonine to glycine and acetaldehyde.</text>
</comment>
<dbReference type="SUPFAM" id="SSF53383">
    <property type="entry name" value="PLP-dependent transferases"/>
    <property type="match status" value="1"/>
</dbReference>
<dbReference type="EMBL" id="JAAKYA010000010">
    <property type="protein sequence ID" value="NGO38087.1"/>
    <property type="molecule type" value="Genomic_DNA"/>
</dbReference>
<keyword evidence="4 8" id="KW-0663">Pyridoxal phosphate</keyword>
<dbReference type="InterPro" id="IPR001597">
    <property type="entry name" value="ArAA_b-elim_lyase/Thr_aldolase"/>
</dbReference>
<keyword evidence="5 8" id="KW-0456">Lyase</keyword>
<dbReference type="PIRSF" id="PIRSF038940">
    <property type="entry name" value="Low_specificity_LTA"/>
    <property type="match status" value="1"/>
</dbReference>
<evidence type="ECO:0000256" key="6">
    <source>
        <dbReference type="ARBA" id="ARBA00050410"/>
    </source>
</evidence>
<dbReference type="InterPro" id="IPR015422">
    <property type="entry name" value="PyrdxlP-dep_Trfase_small"/>
</dbReference>
<evidence type="ECO:0000313" key="12">
    <source>
        <dbReference type="Proteomes" id="UP000477311"/>
    </source>
</evidence>
<comment type="caution">
    <text evidence="11">The sequence shown here is derived from an EMBL/GenBank/DDBJ whole genome shotgun (WGS) entry which is preliminary data.</text>
</comment>
<comment type="subunit">
    <text evidence="3">Homotetramer.</text>
</comment>
<feature type="domain" description="Aromatic amino acid beta-eliminating lyase/threonine aldolase" evidence="10">
    <location>
        <begin position="15"/>
        <end position="302"/>
    </location>
</feature>
<evidence type="ECO:0000256" key="5">
    <source>
        <dbReference type="ARBA" id="ARBA00023239"/>
    </source>
</evidence>
<comment type="catalytic activity">
    <reaction evidence="6 8">
        <text>L-threonine = acetaldehyde + glycine</text>
        <dbReference type="Rhea" id="RHEA:19625"/>
        <dbReference type="ChEBI" id="CHEBI:15343"/>
        <dbReference type="ChEBI" id="CHEBI:57305"/>
        <dbReference type="ChEBI" id="CHEBI:57926"/>
        <dbReference type="EC" id="4.1.2.48"/>
    </reaction>
</comment>
<dbReference type="PANTHER" id="PTHR48097:SF5">
    <property type="entry name" value="LOW SPECIFICITY L-THREONINE ALDOLASE"/>
    <property type="match status" value="1"/>
</dbReference>
<evidence type="ECO:0000256" key="9">
    <source>
        <dbReference type="SAM" id="MobiDB-lite"/>
    </source>
</evidence>
<dbReference type="Pfam" id="PF01212">
    <property type="entry name" value="Beta_elim_lyase"/>
    <property type="match status" value="1"/>
</dbReference>
<dbReference type="FunFam" id="3.40.640.10:FF:000087">
    <property type="entry name" value="L-threonine aldolase"/>
    <property type="match status" value="1"/>
</dbReference>
<dbReference type="RefSeq" id="WP_165105395.1">
    <property type="nucleotide sequence ID" value="NZ_JAAKYA010000010.1"/>
</dbReference>
<dbReference type="GO" id="GO:0004793">
    <property type="term" value="F:threonine aldolase activity"/>
    <property type="evidence" value="ECO:0007669"/>
    <property type="project" value="UniProtKB-UniRule"/>
</dbReference>
<comment type="similarity">
    <text evidence="2 8">Belongs to the threonine aldolase family.</text>
</comment>
<evidence type="ECO:0000313" key="11">
    <source>
        <dbReference type="EMBL" id="NGO38087.1"/>
    </source>
</evidence>
<proteinExistence type="inferred from homology"/>
<feature type="region of interest" description="Disordered" evidence="9">
    <location>
        <begin position="356"/>
        <end position="385"/>
    </location>
</feature>
<evidence type="ECO:0000259" key="10">
    <source>
        <dbReference type="Pfam" id="PF01212"/>
    </source>
</evidence>
<dbReference type="CDD" id="cd06502">
    <property type="entry name" value="TA_like"/>
    <property type="match status" value="1"/>
</dbReference>
<name>A0A6M1RKR3_9BACT</name>